<reference evidence="5" key="2">
    <citation type="submission" date="2012-11" db="EMBL/GenBank/DDBJ databases">
        <authorList>
            <person name="Kuo A."/>
            <person name="Curtis B.A."/>
            <person name="Tanifuji G."/>
            <person name="Burki F."/>
            <person name="Gruber A."/>
            <person name="Irimia M."/>
            <person name="Maruyama S."/>
            <person name="Arias M.C."/>
            <person name="Ball S.G."/>
            <person name="Gile G.H."/>
            <person name="Hirakawa Y."/>
            <person name="Hopkins J.F."/>
            <person name="Rensing S.A."/>
            <person name="Schmutz J."/>
            <person name="Symeonidi A."/>
            <person name="Elias M."/>
            <person name="Eveleigh R.J."/>
            <person name="Herman E.K."/>
            <person name="Klute M.J."/>
            <person name="Nakayama T."/>
            <person name="Obornik M."/>
            <person name="Reyes-Prieto A."/>
            <person name="Armbrust E.V."/>
            <person name="Aves S.J."/>
            <person name="Beiko R.G."/>
            <person name="Coutinho P."/>
            <person name="Dacks J.B."/>
            <person name="Durnford D.G."/>
            <person name="Fast N.M."/>
            <person name="Green B.R."/>
            <person name="Grisdale C."/>
            <person name="Hempe F."/>
            <person name="Henrissat B."/>
            <person name="Hoppner M.P."/>
            <person name="Ishida K.-I."/>
            <person name="Kim E."/>
            <person name="Koreny L."/>
            <person name="Kroth P.G."/>
            <person name="Liu Y."/>
            <person name="Malik S.-B."/>
            <person name="Maier U.G."/>
            <person name="McRose D."/>
            <person name="Mock T."/>
            <person name="Neilson J.A."/>
            <person name="Onodera N.T."/>
            <person name="Poole A.M."/>
            <person name="Pritham E.J."/>
            <person name="Richards T.A."/>
            <person name="Rocap G."/>
            <person name="Roy S.W."/>
            <person name="Sarai C."/>
            <person name="Schaack S."/>
            <person name="Shirato S."/>
            <person name="Slamovits C.H."/>
            <person name="Spencer D.F."/>
            <person name="Suzuki S."/>
            <person name="Worden A.Z."/>
            <person name="Zauner S."/>
            <person name="Barry K."/>
            <person name="Bell C."/>
            <person name="Bharti A.K."/>
            <person name="Crow J.A."/>
            <person name="Grimwood J."/>
            <person name="Kramer R."/>
            <person name="Lindquist E."/>
            <person name="Lucas S."/>
            <person name="Salamov A."/>
            <person name="McFadden G.I."/>
            <person name="Lane C.E."/>
            <person name="Keeling P.J."/>
            <person name="Gray M.W."/>
            <person name="Grigoriev I.V."/>
            <person name="Archibald J.M."/>
        </authorList>
    </citation>
    <scope>NUCLEOTIDE SEQUENCE</scope>
    <source>
        <strain evidence="5">CCMP2712</strain>
    </source>
</reference>
<dbReference type="HOGENOM" id="CLU_592441_0_0_1"/>
<feature type="repeat" description="ARM" evidence="1">
    <location>
        <begin position="49"/>
        <end position="95"/>
    </location>
</feature>
<accession>L1I8S9</accession>
<evidence type="ECO:0000313" key="3">
    <source>
        <dbReference type="EMBL" id="EKX32502.1"/>
    </source>
</evidence>
<feature type="repeat" description="ARM" evidence="1">
    <location>
        <begin position="95"/>
        <end position="139"/>
    </location>
</feature>
<dbReference type="InterPro" id="IPR016024">
    <property type="entry name" value="ARM-type_fold"/>
</dbReference>
<dbReference type="KEGG" id="gtt:GUITHDRAFT_148581"/>
<dbReference type="Proteomes" id="UP000011087">
    <property type="component" value="Unassembled WGS sequence"/>
</dbReference>
<dbReference type="InterPro" id="IPR011989">
    <property type="entry name" value="ARM-like"/>
</dbReference>
<dbReference type="InterPro" id="IPR000225">
    <property type="entry name" value="Armadillo"/>
</dbReference>
<protein>
    <recommendedName>
        <fullName evidence="6">Armadillo repeat-containing domain-containing protein</fullName>
    </recommendedName>
</protein>
<dbReference type="PANTHER" id="PTHR23315:SF7">
    <property type="entry name" value="U-BOX DOMAIN-CONTAINING PROTEIN 4"/>
    <property type="match status" value="1"/>
</dbReference>
<dbReference type="SUPFAM" id="SSF48371">
    <property type="entry name" value="ARM repeat"/>
    <property type="match status" value="1"/>
</dbReference>
<gene>
    <name evidence="3" type="ORF">GUITHDRAFT_148581</name>
</gene>
<evidence type="ECO:0008006" key="6">
    <source>
        <dbReference type="Google" id="ProtNLM"/>
    </source>
</evidence>
<dbReference type="AlphaFoldDB" id="L1I8S9"/>
<reference evidence="4" key="3">
    <citation type="submission" date="2016-03" db="UniProtKB">
        <authorList>
            <consortium name="EnsemblProtists"/>
        </authorList>
    </citation>
    <scope>IDENTIFICATION</scope>
</reference>
<reference evidence="3 5" key="1">
    <citation type="journal article" date="2012" name="Nature">
        <title>Algal genomes reveal evolutionary mosaicism and the fate of nucleomorphs.</title>
        <authorList>
            <consortium name="DOE Joint Genome Institute"/>
            <person name="Curtis B.A."/>
            <person name="Tanifuji G."/>
            <person name="Burki F."/>
            <person name="Gruber A."/>
            <person name="Irimia M."/>
            <person name="Maruyama S."/>
            <person name="Arias M.C."/>
            <person name="Ball S.G."/>
            <person name="Gile G.H."/>
            <person name="Hirakawa Y."/>
            <person name="Hopkins J.F."/>
            <person name="Kuo A."/>
            <person name="Rensing S.A."/>
            <person name="Schmutz J."/>
            <person name="Symeonidi A."/>
            <person name="Elias M."/>
            <person name="Eveleigh R.J."/>
            <person name="Herman E.K."/>
            <person name="Klute M.J."/>
            <person name="Nakayama T."/>
            <person name="Obornik M."/>
            <person name="Reyes-Prieto A."/>
            <person name="Armbrust E.V."/>
            <person name="Aves S.J."/>
            <person name="Beiko R.G."/>
            <person name="Coutinho P."/>
            <person name="Dacks J.B."/>
            <person name="Durnford D.G."/>
            <person name="Fast N.M."/>
            <person name="Green B.R."/>
            <person name="Grisdale C.J."/>
            <person name="Hempel F."/>
            <person name="Henrissat B."/>
            <person name="Hoppner M.P."/>
            <person name="Ishida K."/>
            <person name="Kim E."/>
            <person name="Koreny L."/>
            <person name="Kroth P.G."/>
            <person name="Liu Y."/>
            <person name="Malik S.B."/>
            <person name="Maier U.G."/>
            <person name="McRose D."/>
            <person name="Mock T."/>
            <person name="Neilson J.A."/>
            <person name="Onodera N.T."/>
            <person name="Poole A.M."/>
            <person name="Pritham E.J."/>
            <person name="Richards T.A."/>
            <person name="Rocap G."/>
            <person name="Roy S.W."/>
            <person name="Sarai C."/>
            <person name="Schaack S."/>
            <person name="Shirato S."/>
            <person name="Slamovits C.H."/>
            <person name="Spencer D.F."/>
            <person name="Suzuki S."/>
            <person name="Worden A.Z."/>
            <person name="Zauner S."/>
            <person name="Barry K."/>
            <person name="Bell C."/>
            <person name="Bharti A.K."/>
            <person name="Crow J.A."/>
            <person name="Grimwood J."/>
            <person name="Kramer R."/>
            <person name="Lindquist E."/>
            <person name="Lucas S."/>
            <person name="Salamov A."/>
            <person name="McFadden G.I."/>
            <person name="Lane C.E."/>
            <person name="Keeling P.J."/>
            <person name="Gray M.W."/>
            <person name="Grigoriev I.V."/>
            <person name="Archibald J.M."/>
        </authorList>
    </citation>
    <scope>NUCLEOTIDE SEQUENCE</scope>
    <source>
        <strain evidence="3 5">CCMP2712</strain>
    </source>
</reference>
<sequence length="462" mass="49918">MHVQDDLLAVVSKNVQEDEGVCFAALNILVNLSMCKGGGDNRVQMFKSGIVNEVISIIKREGSNREGEVVNAALSALSNVASHNPSRPKLLREKGFVDTLMDVIRNSEPNSRPLRTALVTLTNLSCHKENRLLMIEMGIADLLITVTLTAMPNSKHLEVTWRRGEKEDRGEEKAALVMLVNMSVMQECRKALVSGGTGEAAIAVIRACMGYESSAGAGGSATKNMEIALKLVQNLSADEETGETLIEHGALDIALLCASTRIDKCQRICAVAAGILSNLALYAGKEDSGVMVALRTDVVAGVLASLIDQPGRAGLSASKAAAYLYGQHQDSDQVQDHPLIVSCRAALDRLCEALRHTLEGKQAFDGSAPEESDESGDVPSSGRLAPPMQGKYPLLLERVSELHPALAQELQANSWVWRRILGSTPLTRLTQVRVLQERGDDKTKENETDTIIAELQQAKFFL</sequence>
<dbReference type="Gene3D" id="1.25.10.10">
    <property type="entry name" value="Leucine-rich Repeat Variant"/>
    <property type="match status" value="1"/>
</dbReference>
<dbReference type="EnsemblProtists" id="EKX32502">
    <property type="protein sequence ID" value="EKX32502"/>
    <property type="gene ID" value="GUITHDRAFT_148581"/>
</dbReference>
<dbReference type="PaxDb" id="55529-EKX32502"/>
<dbReference type="SMART" id="SM00185">
    <property type="entry name" value="ARM"/>
    <property type="match status" value="3"/>
</dbReference>
<proteinExistence type="predicted"/>
<dbReference type="PANTHER" id="PTHR23315">
    <property type="entry name" value="U BOX DOMAIN-CONTAINING"/>
    <property type="match status" value="1"/>
</dbReference>
<evidence type="ECO:0000313" key="4">
    <source>
        <dbReference type="EnsemblProtists" id="EKX32502"/>
    </source>
</evidence>
<organism evidence="3">
    <name type="scientific">Guillardia theta (strain CCMP2712)</name>
    <name type="common">Cryptophyte</name>
    <dbReference type="NCBI Taxonomy" id="905079"/>
    <lineage>
        <taxon>Eukaryota</taxon>
        <taxon>Cryptophyceae</taxon>
        <taxon>Pyrenomonadales</taxon>
        <taxon>Geminigeraceae</taxon>
        <taxon>Guillardia</taxon>
    </lineage>
</organism>
<dbReference type="RefSeq" id="XP_005819482.1">
    <property type="nucleotide sequence ID" value="XM_005819425.1"/>
</dbReference>
<dbReference type="PROSITE" id="PS50176">
    <property type="entry name" value="ARM_REPEAT"/>
    <property type="match status" value="2"/>
</dbReference>
<dbReference type="GeneID" id="17289229"/>
<dbReference type="EMBL" id="JH993186">
    <property type="protein sequence ID" value="EKX32502.1"/>
    <property type="molecule type" value="Genomic_DNA"/>
</dbReference>
<evidence type="ECO:0000256" key="2">
    <source>
        <dbReference type="SAM" id="MobiDB-lite"/>
    </source>
</evidence>
<keyword evidence="5" id="KW-1185">Reference proteome</keyword>
<name>L1I8S9_GUITC</name>
<evidence type="ECO:0000313" key="5">
    <source>
        <dbReference type="Proteomes" id="UP000011087"/>
    </source>
</evidence>
<evidence type="ECO:0000256" key="1">
    <source>
        <dbReference type="PROSITE-ProRule" id="PRU00259"/>
    </source>
</evidence>
<feature type="region of interest" description="Disordered" evidence="2">
    <location>
        <begin position="362"/>
        <end position="385"/>
    </location>
</feature>